<dbReference type="SUPFAM" id="SSF52047">
    <property type="entry name" value="RNI-like"/>
    <property type="match status" value="1"/>
</dbReference>
<organism evidence="2 3">
    <name type="scientific">Tothia fuscella</name>
    <dbReference type="NCBI Taxonomy" id="1048955"/>
    <lineage>
        <taxon>Eukaryota</taxon>
        <taxon>Fungi</taxon>
        <taxon>Dikarya</taxon>
        <taxon>Ascomycota</taxon>
        <taxon>Pezizomycotina</taxon>
        <taxon>Dothideomycetes</taxon>
        <taxon>Pleosporomycetidae</taxon>
        <taxon>Venturiales</taxon>
        <taxon>Cylindrosympodiaceae</taxon>
        <taxon>Tothia</taxon>
    </lineage>
</organism>
<dbReference type="EMBL" id="MU007035">
    <property type="protein sequence ID" value="KAF2431020.1"/>
    <property type="molecule type" value="Genomic_DNA"/>
</dbReference>
<dbReference type="AlphaFoldDB" id="A0A9P4NRX1"/>
<feature type="region of interest" description="Disordered" evidence="1">
    <location>
        <begin position="429"/>
        <end position="455"/>
    </location>
</feature>
<name>A0A9P4NRX1_9PEZI</name>
<feature type="compositionally biased region" description="Polar residues" evidence="1">
    <location>
        <begin position="48"/>
        <end position="63"/>
    </location>
</feature>
<keyword evidence="3" id="KW-1185">Reference proteome</keyword>
<dbReference type="Proteomes" id="UP000800235">
    <property type="component" value="Unassembled WGS sequence"/>
</dbReference>
<evidence type="ECO:0000313" key="2">
    <source>
        <dbReference type="EMBL" id="KAF2431020.1"/>
    </source>
</evidence>
<feature type="compositionally biased region" description="Basic residues" evidence="1">
    <location>
        <begin position="86"/>
        <end position="95"/>
    </location>
</feature>
<feature type="compositionally biased region" description="Basic residues" evidence="1">
    <location>
        <begin position="1"/>
        <end position="12"/>
    </location>
</feature>
<comment type="caution">
    <text evidence="2">The sequence shown here is derived from an EMBL/GenBank/DDBJ whole genome shotgun (WGS) entry which is preliminary data.</text>
</comment>
<dbReference type="OrthoDB" id="193467at2759"/>
<evidence type="ECO:0000256" key="1">
    <source>
        <dbReference type="SAM" id="MobiDB-lite"/>
    </source>
</evidence>
<sequence length="570" mass="63377">SKTTMPKKRSHPHVSATPTPRPNIPSTSVKTVNERLSQMRAEQAPRPTLQQRQNVETVATSRSRPPELNSILNIPETPPPIPRPGSSRRWRHLRRAAPGPAAPRSWLSGSVHAHAHEPGTSMGARRKSRVNNMNGYRDRPDCFGKLALLRDGHGLPRRESLVDYTLKSMAQDWDFVSVYEQHNLPSLPVPLKTMLLSYLSIHGPDFIALEDIKHLFMTGNEIPGGTGCEEVTRLDFSGILSPSFTLCDLAKYFATRRKDGSNLAAGTESLRPSSTKVERPYVDLLESWEDEAGSVQDSIPTSLTPLRFPHLTHLSLAHPGPNASWSALLSLSTNLSTLTHLSLAYWPLPTMAPNSEVSSSAADATATFLRRSTSYLGRPRSPQDPGHDWHESANILRRLSNNTYCLRWLDFEGCNEWLPALTWTSQRTLWAGSTPPDSPPSTLPPQEKGPDWNNSWSQVTHVNVSQGFLPTDTAAVQSIPASVVACDLLLYLRERDDAEDDGYRAGPLYGSDLAQWFDKEKLARNVASAVRLARVNAKGWYCTFDYGWAPRIVPKVNKEHHGKESVEHTI</sequence>
<feature type="compositionally biased region" description="Polar residues" evidence="1">
    <location>
        <begin position="24"/>
        <end position="36"/>
    </location>
</feature>
<reference evidence="2" key="1">
    <citation type="journal article" date="2020" name="Stud. Mycol.">
        <title>101 Dothideomycetes genomes: a test case for predicting lifestyles and emergence of pathogens.</title>
        <authorList>
            <person name="Haridas S."/>
            <person name="Albert R."/>
            <person name="Binder M."/>
            <person name="Bloem J."/>
            <person name="Labutti K."/>
            <person name="Salamov A."/>
            <person name="Andreopoulos B."/>
            <person name="Baker S."/>
            <person name="Barry K."/>
            <person name="Bills G."/>
            <person name="Bluhm B."/>
            <person name="Cannon C."/>
            <person name="Castanera R."/>
            <person name="Culley D."/>
            <person name="Daum C."/>
            <person name="Ezra D."/>
            <person name="Gonzalez J."/>
            <person name="Henrissat B."/>
            <person name="Kuo A."/>
            <person name="Liang C."/>
            <person name="Lipzen A."/>
            <person name="Lutzoni F."/>
            <person name="Magnuson J."/>
            <person name="Mondo S."/>
            <person name="Nolan M."/>
            <person name="Ohm R."/>
            <person name="Pangilinan J."/>
            <person name="Park H.-J."/>
            <person name="Ramirez L."/>
            <person name="Alfaro M."/>
            <person name="Sun H."/>
            <person name="Tritt A."/>
            <person name="Yoshinaga Y."/>
            <person name="Zwiers L.-H."/>
            <person name="Turgeon B."/>
            <person name="Goodwin S."/>
            <person name="Spatafora J."/>
            <person name="Crous P."/>
            <person name="Grigoriev I."/>
        </authorList>
    </citation>
    <scope>NUCLEOTIDE SEQUENCE</scope>
    <source>
        <strain evidence="2">CBS 130266</strain>
    </source>
</reference>
<accession>A0A9P4NRX1</accession>
<gene>
    <name evidence="2" type="ORF">EJ08DRAFT_588290</name>
</gene>
<proteinExistence type="predicted"/>
<feature type="non-terminal residue" evidence="2">
    <location>
        <position position="1"/>
    </location>
</feature>
<evidence type="ECO:0000313" key="3">
    <source>
        <dbReference type="Proteomes" id="UP000800235"/>
    </source>
</evidence>
<feature type="region of interest" description="Disordered" evidence="1">
    <location>
        <begin position="1"/>
        <end position="126"/>
    </location>
</feature>
<protein>
    <submittedName>
        <fullName evidence="2">Uncharacterized protein</fullName>
    </submittedName>
</protein>